<dbReference type="PANTHER" id="PTHR11866:SF8">
    <property type="entry name" value="PROSTAGLANDIN E2 RECEPTOR EP2 SUBTYPE"/>
    <property type="match status" value="1"/>
</dbReference>
<dbReference type="PRINTS" id="PR00237">
    <property type="entry name" value="GPCRRHODOPSN"/>
</dbReference>
<keyword evidence="18" id="KW-1185">Reference proteome</keyword>
<name>A0A9Q1ELS1_SYNKA</name>
<dbReference type="PANTHER" id="PTHR11866">
    <property type="entry name" value="G-PROTEIN COUPLED RECEPTOR FAMILY 1 MEMBER"/>
    <property type="match status" value="1"/>
</dbReference>
<evidence type="ECO:0000256" key="12">
    <source>
        <dbReference type="ARBA" id="ARBA00067998"/>
    </source>
</evidence>
<gene>
    <name evidence="17" type="ORF">SKAU_G00334120</name>
</gene>
<dbReference type="PROSITE" id="PS00237">
    <property type="entry name" value="G_PROTEIN_RECEP_F1_1"/>
    <property type="match status" value="1"/>
</dbReference>
<evidence type="ECO:0000256" key="4">
    <source>
        <dbReference type="ARBA" id="ARBA00022989"/>
    </source>
</evidence>
<dbReference type="Pfam" id="PF00001">
    <property type="entry name" value="7tm_1"/>
    <property type="match status" value="1"/>
</dbReference>
<sequence length="414" mass="46713">MSPTNQHIDSQFMENGLVLARLYVATYIRKSLKVIACIKKNYLACGENMPAPSTNTDNDTCHHLQSIEPASPTISALMFSAGVLGNVIALILLEIRRRKDLSRQRQSLFHVLVTALVVTDLMGTCLISPVVMASYATNMTIISMGQNSTVCEYFGVSMTFFSLATLSILFAMALERCVSIGCPYFYGRHVTKRLGYVSIPFIYLICIVFCLLPFIGFGDYVQYCPGTWCFIDMNPRRLEDKVYANVYATVMLVIVTSVVVCNAFVVYHLVLMYRRRKMNRGSTRSKKDRRSMAEEVEHLILLVFMTVAFVICSLPLMVRVYINFSGKRKESHKTDLIALRFLSINSIIDPWVFIILSPSVLRFLWGALCKSSDLPYRGALFSSTLGKETITVNDLCHRKAYVEVTKLQSQGEMV</sequence>
<evidence type="ECO:0000256" key="2">
    <source>
        <dbReference type="ARBA" id="ARBA00022475"/>
    </source>
</evidence>
<comment type="function">
    <text evidence="11">Receptor for prostaglandin E2 (PGE2). The activity of this receptor is mediated by G(s) proteins that stimulate adenylate cyclase. The subsequent raise in intracellular cAMP is responsible for the relaxing effect of this receptor on smooth muscle.</text>
</comment>
<keyword evidence="3 14" id="KW-0812">Transmembrane</keyword>
<proteinExistence type="inferred from homology"/>
<dbReference type="OrthoDB" id="5959154at2759"/>
<dbReference type="CDD" id="cd15139">
    <property type="entry name" value="7tmA_PGE2_EP2"/>
    <property type="match status" value="1"/>
</dbReference>
<dbReference type="FunFam" id="1.20.1070.10:FF:000212">
    <property type="entry name" value="Prostaglandin E2 receptor EP2 subtype"/>
    <property type="match status" value="1"/>
</dbReference>
<feature type="transmembrane region" description="Helical" evidence="15">
    <location>
        <begin position="153"/>
        <end position="174"/>
    </location>
</feature>
<dbReference type="InterPro" id="IPR017452">
    <property type="entry name" value="GPCR_Rhodpsn_7TM"/>
</dbReference>
<dbReference type="InterPro" id="IPR000276">
    <property type="entry name" value="GPCR_Rhodpsn"/>
</dbReference>
<evidence type="ECO:0000256" key="1">
    <source>
        <dbReference type="ARBA" id="ARBA00004651"/>
    </source>
</evidence>
<dbReference type="PRINTS" id="PR00856">
    <property type="entry name" value="PRSTNOIDIPR"/>
</dbReference>
<feature type="transmembrane region" description="Helical" evidence="15">
    <location>
        <begin position="246"/>
        <end position="270"/>
    </location>
</feature>
<dbReference type="GO" id="GO:0005886">
    <property type="term" value="C:plasma membrane"/>
    <property type="evidence" value="ECO:0007669"/>
    <property type="project" value="UniProtKB-SubCell"/>
</dbReference>
<feature type="transmembrane region" description="Helical" evidence="15">
    <location>
        <begin position="342"/>
        <end position="365"/>
    </location>
</feature>
<keyword evidence="2" id="KW-1003">Cell membrane</keyword>
<evidence type="ECO:0000256" key="6">
    <source>
        <dbReference type="ARBA" id="ARBA00023136"/>
    </source>
</evidence>
<comment type="subcellular location">
    <subcellularLocation>
        <location evidence="1">Cell membrane</location>
        <topology evidence="1">Multi-pass membrane protein</topology>
    </subcellularLocation>
</comment>
<accession>A0A9Q1ELS1</accession>
<dbReference type="EMBL" id="JAINUF010000015">
    <property type="protein sequence ID" value="KAJ8341121.1"/>
    <property type="molecule type" value="Genomic_DNA"/>
</dbReference>
<dbReference type="InterPro" id="IPR000370">
    <property type="entry name" value="Prostglndn_IP_rcpt"/>
</dbReference>
<feature type="transmembrane region" description="Helical" evidence="15">
    <location>
        <begin position="194"/>
        <end position="215"/>
    </location>
</feature>
<dbReference type="GO" id="GO:0007204">
    <property type="term" value="P:positive regulation of cytosolic calcium ion concentration"/>
    <property type="evidence" value="ECO:0007669"/>
    <property type="project" value="TreeGrafter"/>
</dbReference>
<keyword evidence="8 14" id="KW-0675">Receptor</keyword>
<dbReference type="GO" id="GO:0071380">
    <property type="term" value="P:cellular response to prostaglandin E stimulus"/>
    <property type="evidence" value="ECO:0007669"/>
    <property type="project" value="TreeGrafter"/>
</dbReference>
<dbReference type="Gene3D" id="1.20.1070.10">
    <property type="entry name" value="Rhodopsin 7-helix transmembrane proteins"/>
    <property type="match status" value="1"/>
</dbReference>
<dbReference type="GO" id="GO:0006954">
    <property type="term" value="P:inflammatory response"/>
    <property type="evidence" value="ECO:0007669"/>
    <property type="project" value="TreeGrafter"/>
</dbReference>
<reference evidence="17" key="1">
    <citation type="journal article" date="2023" name="Science">
        <title>Genome structures resolve the early diversification of teleost fishes.</title>
        <authorList>
            <person name="Parey E."/>
            <person name="Louis A."/>
            <person name="Montfort J."/>
            <person name="Bouchez O."/>
            <person name="Roques C."/>
            <person name="Iampietro C."/>
            <person name="Lluch J."/>
            <person name="Castinel A."/>
            <person name="Donnadieu C."/>
            <person name="Desvignes T."/>
            <person name="Floi Bucao C."/>
            <person name="Jouanno E."/>
            <person name="Wen M."/>
            <person name="Mejri S."/>
            <person name="Dirks R."/>
            <person name="Jansen H."/>
            <person name="Henkel C."/>
            <person name="Chen W.J."/>
            <person name="Zahm M."/>
            <person name="Cabau C."/>
            <person name="Klopp C."/>
            <person name="Thompson A.W."/>
            <person name="Robinson-Rechavi M."/>
            <person name="Braasch I."/>
            <person name="Lecointre G."/>
            <person name="Bobe J."/>
            <person name="Postlethwait J.H."/>
            <person name="Berthelot C."/>
            <person name="Roest Crollius H."/>
            <person name="Guiguen Y."/>
        </authorList>
    </citation>
    <scope>NUCLEOTIDE SEQUENCE</scope>
    <source>
        <strain evidence="17">WJC10195</strain>
    </source>
</reference>
<dbReference type="PROSITE" id="PS50262">
    <property type="entry name" value="G_PROTEIN_RECEP_F1_2"/>
    <property type="match status" value="1"/>
</dbReference>
<keyword evidence="9" id="KW-0325">Glycoprotein</keyword>
<comment type="similarity">
    <text evidence="14">Belongs to the G-protein coupled receptor 1 family.</text>
</comment>
<dbReference type="PRINTS" id="PR01788">
    <property type="entry name" value="PROSTANOIDR"/>
</dbReference>
<evidence type="ECO:0000313" key="18">
    <source>
        <dbReference type="Proteomes" id="UP001152622"/>
    </source>
</evidence>
<keyword evidence="10 14" id="KW-0807">Transducer</keyword>
<evidence type="ECO:0000256" key="7">
    <source>
        <dbReference type="ARBA" id="ARBA00023157"/>
    </source>
</evidence>
<evidence type="ECO:0000256" key="5">
    <source>
        <dbReference type="ARBA" id="ARBA00023040"/>
    </source>
</evidence>
<evidence type="ECO:0000256" key="10">
    <source>
        <dbReference type="ARBA" id="ARBA00023224"/>
    </source>
</evidence>
<dbReference type="SUPFAM" id="SSF81321">
    <property type="entry name" value="Family A G protein-coupled receptor-like"/>
    <property type="match status" value="1"/>
</dbReference>
<evidence type="ECO:0000256" key="3">
    <source>
        <dbReference type="ARBA" id="ARBA00022692"/>
    </source>
</evidence>
<evidence type="ECO:0000256" key="11">
    <source>
        <dbReference type="ARBA" id="ARBA00055790"/>
    </source>
</evidence>
<protein>
    <recommendedName>
        <fullName evidence="12">Prostaglandin E2 receptor EP2 subtype</fullName>
    </recommendedName>
    <alternativeName>
        <fullName evidence="13">Prostanoid EP2 receptor</fullName>
    </alternativeName>
</protein>
<feature type="domain" description="G-protein coupled receptors family 1 profile" evidence="16">
    <location>
        <begin position="85"/>
        <end position="353"/>
    </location>
</feature>
<dbReference type="InterPro" id="IPR008365">
    <property type="entry name" value="Prostanoid_rcpt"/>
</dbReference>
<feature type="transmembrane region" description="Helical" evidence="15">
    <location>
        <begin position="74"/>
        <end position="95"/>
    </location>
</feature>
<dbReference type="Proteomes" id="UP001152622">
    <property type="component" value="Chromosome 15"/>
</dbReference>
<evidence type="ECO:0000256" key="15">
    <source>
        <dbReference type="SAM" id="Phobius"/>
    </source>
</evidence>
<evidence type="ECO:0000256" key="13">
    <source>
        <dbReference type="ARBA" id="ARBA00080542"/>
    </source>
</evidence>
<comment type="caution">
    <text evidence="17">The sequence shown here is derived from an EMBL/GenBank/DDBJ whole genome shotgun (WGS) entry which is preliminary data.</text>
</comment>
<keyword evidence="5 14" id="KW-0297">G-protein coupled receptor</keyword>
<evidence type="ECO:0000256" key="8">
    <source>
        <dbReference type="ARBA" id="ARBA00023170"/>
    </source>
</evidence>
<evidence type="ECO:0000259" key="16">
    <source>
        <dbReference type="PROSITE" id="PS50262"/>
    </source>
</evidence>
<keyword evidence="7" id="KW-1015">Disulfide bond</keyword>
<evidence type="ECO:0000256" key="9">
    <source>
        <dbReference type="ARBA" id="ARBA00023180"/>
    </source>
</evidence>
<organism evidence="17 18">
    <name type="scientific">Synaphobranchus kaupii</name>
    <name type="common">Kaup's arrowtooth eel</name>
    <dbReference type="NCBI Taxonomy" id="118154"/>
    <lineage>
        <taxon>Eukaryota</taxon>
        <taxon>Metazoa</taxon>
        <taxon>Chordata</taxon>
        <taxon>Craniata</taxon>
        <taxon>Vertebrata</taxon>
        <taxon>Euteleostomi</taxon>
        <taxon>Actinopterygii</taxon>
        <taxon>Neopterygii</taxon>
        <taxon>Teleostei</taxon>
        <taxon>Anguilliformes</taxon>
        <taxon>Synaphobranchidae</taxon>
        <taxon>Synaphobranchus</taxon>
    </lineage>
</organism>
<evidence type="ECO:0000313" key="17">
    <source>
        <dbReference type="EMBL" id="KAJ8341121.1"/>
    </source>
</evidence>
<keyword evidence="6 15" id="KW-0472">Membrane</keyword>
<feature type="transmembrane region" description="Helical" evidence="15">
    <location>
        <begin position="299"/>
        <end position="322"/>
    </location>
</feature>
<keyword evidence="4 15" id="KW-1133">Transmembrane helix</keyword>
<dbReference type="GO" id="GO:0007189">
    <property type="term" value="P:adenylate cyclase-activating G protein-coupled receptor signaling pathway"/>
    <property type="evidence" value="ECO:0007669"/>
    <property type="project" value="TreeGrafter"/>
</dbReference>
<dbReference type="AlphaFoldDB" id="A0A9Q1ELS1"/>
<feature type="transmembrane region" description="Helical" evidence="15">
    <location>
        <begin position="107"/>
        <end position="133"/>
    </location>
</feature>
<evidence type="ECO:0000256" key="14">
    <source>
        <dbReference type="RuleBase" id="RU000688"/>
    </source>
</evidence>
<dbReference type="GO" id="GO:0004957">
    <property type="term" value="F:prostaglandin E receptor activity"/>
    <property type="evidence" value="ECO:0007669"/>
    <property type="project" value="TreeGrafter"/>
</dbReference>